<organism evidence="1 2">
    <name type="scientific">Choristoneura fumiferana</name>
    <name type="common">Spruce budworm moth</name>
    <name type="synonym">Archips fumiferana</name>
    <dbReference type="NCBI Taxonomy" id="7141"/>
    <lineage>
        <taxon>Eukaryota</taxon>
        <taxon>Metazoa</taxon>
        <taxon>Ecdysozoa</taxon>
        <taxon>Arthropoda</taxon>
        <taxon>Hexapoda</taxon>
        <taxon>Insecta</taxon>
        <taxon>Pterygota</taxon>
        <taxon>Neoptera</taxon>
        <taxon>Endopterygota</taxon>
        <taxon>Lepidoptera</taxon>
        <taxon>Glossata</taxon>
        <taxon>Ditrysia</taxon>
        <taxon>Tortricoidea</taxon>
        <taxon>Tortricidae</taxon>
        <taxon>Tortricinae</taxon>
        <taxon>Choristoneura</taxon>
    </lineage>
</organism>
<comment type="caution">
    <text evidence="1">The sequence shown here is derived from an EMBL/GenBank/DDBJ whole genome shotgun (WGS) entry which is preliminary data.</text>
</comment>
<dbReference type="Proteomes" id="UP001064048">
    <property type="component" value="Chromosome 4"/>
</dbReference>
<protein>
    <submittedName>
        <fullName evidence="1">Uncharacterized protein</fullName>
    </submittedName>
</protein>
<gene>
    <name evidence="1" type="ORF">MSG28_002983</name>
</gene>
<name>A0ACC0JKD1_CHOFU</name>
<proteinExistence type="predicted"/>
<evidence type="ECO:0000313" key="2">
    <source>
        <dbReference type="Proteomes" id="UP001064048"/>
    </source>
</evidence>
<evidence type="ECO:0000313" key="1">
    <source>
        <dbReference type="EMBL" id="KAI8424524.1"/>
    </source>
</evidence>
<accession>A0ACC0JKD1</accession>
<keyword evidence="2" id="KW-1185">Reference proteome</keyword>
<sequence length="852" mass="97250">MPVPVDFGNGGEFNPGCSSFIQQDRNVVMEQALKPPDQATVLQNLLQCITPAVSPSTSIGSEFDSPRKSIMRKDLMKCRQLILKKNKQINTLQKKTTRMKKKIASMKTAMTVLSKQKDVDESTLTDLSRHMEVNTTFNAIFLKNKKNKKRPFSKYPPGARKFALTLHFYSPAAYKYLRKVFDTCLPHPNTLYQWYKSVEAKPGFTAETLERLKQKYTSDHKEIICALLADEMSIRQQKIWCGGRYEGLIDMGIDTPVENDEMANQAYVFLLVALDQSWKIPLAYFFIASLKAEMKANLIRMALIKCQELGVKVVSLTFDGCKSNISSMKLLGCKIDDIDNLKTSFKHPSASHEVAVFLDACHMVKLIRNLFESKKCIYDKDSKAIKWNLLCELNSLQQQNGLNLANKLTTRHIEFRNEIMKVKLATQLLSRSVAKAIEFCDCSLNLPTFKDSAATTKFIHIINDLFDVLNSRNFKQPGFKKPLEPKNAEKCFKFLEEAKAYLKSLTVHVIRKKTIKKKVEKIVQYNTEIVPIYKCQANTGLIGLLVCIESIQHLYKNVIETKYLSFLLAYKVSQDHLELFFGQIRSQGGFNNNPNAVQFKAAYKKILTHVEVGEKFTGNCIPLDSIPVLSANAVTNINNTSAGYRLDIDLEESASMGAFKERLEESEIQTYTNNCDIVSATLDCDHLDSELIKQIVGYISGFVVRYLLKHIKCEDCKDHLLAKEKKTFHKLIDMKDLGGLCYSSGDVFVICNRAEVVLRKHLRSGGSRCEKEKICVQILKELMYIKTLTEVKHNHRNWLIKSIIAKYVDIRLHYEARKTNQDLKQKSKRQLYNSSSSSSDVRDVRRCARAYR</sequence>
<dbReference type="EMBL" id="CM046104">
    <property type="protein sequence ID" value="KAI8424524.1"/>
    <property type="molecule type" value="Genomic_DNA"/>
</dbReference>
<reference evidence="1 2" key="1">
    <citation type="journal article" date="2022" name="Genome Biol. Evol.">
        <title>The Spruce Budworm Genome: Reconstructing the Evolutionary History of Antifreeze Proteins.</title>
        <authorList>
            <person name="Beliveau C."/>
            <person name="Gagne P."/>
            <person name="Picq S."/>
            <person name="Vernygora O."/>
            <person name="Keeling C.I."/>
            <person name="Pinkney K."/>
            <person name="Doucet D."/>
            <person name="Wen F."/>
            <person name="Johnston J.S."/>
            <person name="Maaroufi H."/>
            <person name="Boyle B."/>
            <person name="Laroche J."/>
            <person name="Dewar K."/>
            <person name="Juretic N."/>
            <person name="Blackburn G."/>
            <person name="Nisole A."/>
            <person name="Brunet B."/>
            <person name="Brandao M."/>
            <person name="Lumley L."/>
            <person name="Duan J."/>
            <person name="Quan G."/>
            <person name="Lucarotti C.J."/>
            <person name="Roe A.D."/>
            <person name="Sperling F.A.H."/>
            <person name="Levesque R.C."/>
            <person name="Cusson M."/>
        </authorList>
    </citation>
    <scope>NUCLEOTIDE SEQUENCE [LARGE SCALE GENOMIC DNA]</scope>
    <source>
        <strain evidence="1">Glfc:IPQL:Cfum</strain>
    </source>
</reference>